<feature type="domain" description="PAC" evidence="12">
    <location>
        <begin position="382"/>
        <end position="434"/>
    </location>
</feature>
<dbReference type="InterPro" id="IPR003018">
    <property type="entry name" value="GAF"/>
</dbReference>
<dbReference type="RefSeq" id="WP_093833154.1">
    <property type="nucleotide sequence ID" value="NZ_FOLQ01000021.1"/>
</dbReference>
<dbReference type="InterPro" id="IPR001789">
    <property type="entry name" value="Sig_transdc_resp-reg_receiver"/>
</dbReference>
<dbReference type="SMART" id="SM00065">
    <property type="entry name" value="GAF"/>
    <property type="match status" value="1"/>
</dbReference>
<reference evidence="13 14" key="1">
    <citation type="submission" date="2016-10" db="EMBL/GenBank/DDBJ databases">
        <authorList>
            <person name="de Groot N.N."/>
        </authorList>
    </citation>
    <scope>NUCLEOTIDE SEQUENCE [LARGE SCALE GENOMIC DNA]</scope>
    <source>
        <strain evidence="13 14">DSM 26130</strain>
    </source>
</reference>
<dbReference type="EC" id="2.7.13.3" evidence="2"/>
<feature type="domain" description="Histidine kinase" evidence="9">
    <location>
        <begin position="445"/>
        <end position="665"/>
    </location>
</feature>
<dbReference type="InterPro" id="IPR036097">
    <property type="entry name" value="HisK_dim/P_sf"/>
</dbReference>
<evidence type="ECO:0000256" key="6">
    <source>
        <dbReference type="ARBA" id="ARBA00023012"/>
    </source>
</evidence>
<dbReference type="InterPro" id="IPR011006">
    <property type="entry name" value="CheY-like_superfamily"/>
</dbReference>
<dbReference type="PROSITE" id="PS50109">
    <property type="entry name" value="HIS_KIN"/>
    <property type="match status" value="1"/>
</dbReference>
<dbReference type="InterPro" id="IPR000700">
    <property type="entry name" value="PAS-assoc_C"/>
</dbReference>
<dbReference type="PROSITE" id="PS50113">
    <property type="entry name" value="PAC"/>
    <property type="match status" value="1"/>
</dbReference>
<dbReference type="Gene3D" id="1.10.287.130">
    <property type="match status" value="1"/>
</dbReference>
<dbReference type="InterPro" id="IPR013656">
    <property type="entry name" value="PAS_4"/>
</dbReference>
<dbReference type="AlphaFoldDB" id="A0A1I2EA35"/>
<evidence type="ECO:0000259" key="10">
    <source>
        <dbReference type="PROSITE" id="PS50110"/>
    </source>
</evidence>
<dbReference type="FunFam" id="3.30.565.10:FF:000006">
    <property type="entry name" value="Sensor histidine kinase WalK"/>
    <property type="match status" value="1"/>
</dbReference>
<dbReference type="SUPFAM" id="SSF52172">
    <property type="entry name" value="CheY-like"/>
    <property type="match status" value="1"/>
</dbReference>
<keyword evidence="6" id="KW-0902">Two-component regulatory system</keyword>
<keyword evidence="5" id="KW-0418">Kinase</keyword>
<gene>
    <name evidence="13" type="ORF">SAMN05216167_12162</name>
</gene>
<evidence type="ECO:0000256" key="7">
    <source>
        <dbReference type="ARBA" id="ARBA00023136"/>
    </source>
</evidence>
<proteinExistence type="predicted"/>
<evidence type="ECO:0000313" key="14">
    <source>
        <dbReference type="Proteomes" id="UP000198598"/>
    </source>
</evidence>
<dbReference type="Pfam" id="PF02518">
    <property type="entry name" value="HATPase_c"/>
    <property type="match status" value="1"/>
</dbReference>
<dbReference type="PANTHER" id="PTHR43547:SF2">
    <property type="entry name" value="HYBRID SIGNAL TRANSDUCTION HISTIDINE KINASE C"/>
    <property type="match status" value="1"/>
</dbReference>
<dbReference type="InterPro" id="IPR035965">
    <property type="entry name" value="PAS-like_dom_sf"/>
</dbReference>
<dbReference type="PROSITE" id="PS50112">
    <property type="entry name" value="PAS"/>
    <property type="match status" value="1"/>
</dbReference>
<organism evidence="13 14">
    <name type="scientific">Spirosoma endophyticum</name>
    <dbReference type="NCBI Taxonomy" id="662367"/>
    <lineage>
        <taxon>Bacteria</taxon>
        <taxon>Pseudomonadati</taxon>
        <taxon>Bacteroidota</taxon>
        <taxon>Cytophagia</taxon>
        <taxon>Cytophagales</taxon>
        <taxon>Cytophagaceae</taxon>
        <taxon>Spirosoma</taxon>
    </lineage>
</organism>
<dbReference type="GO" id="GO:0000155">
    <property type="term" value="F:phosphorelay sensor kinase activity"/>
    <property type="evidence" value="ECO:0007669"/>
    <property type="project" value="InterPro"/>
</dbReference>
<dbReference type="InterPro" id="IPR013655">
    <property type="entry name" value="PAS_fold_3"/>
</dbReference>
<evidence type="ECO:0000259" key="9">
    <source>
        <dbReference type="PROSITE" id="PS50109"/>
    </source>
</evidence>
<dbReference type="InterPro" id="IPR003661">
    <property type="entry name" value="HisK_dim/P_dom"/>
</dbReference>
<keyword evidence="14" id="KW-1185">Reference proteome</keyword>
<name>A0A1I2EA35_9BACT</name>
<dbReference type="NCBIfam" id="TIGR00229">
    <property type="entry name" value="sensory_box"/>
    <property type="match status" value="1"/>
</dbReference>
<keyword evidence="4" id="KW-0808">Transferase</keyword>
<sequence>MTKSNPLSDQFDPIYRMAFESMNQGFCLLEKVNTPTDTPPDFRYLLTNQAFSQHAGLDHVVGKTLRQVVPQVEEPILVHYEEVAERGVAVHFETYVSTLDRWIDTHAFRIEARHPTQIAVLFTDITARKQTEEALRQDEQRQAFLLQLSDELRPLADPVAIQAAGSQMTMTYFGADRSYYCEIDGDEVHIRQDAYRPDLLSVATRYSLCGMPLFKAFCQAGRPLEVVDTYTTELLDEELRQLCIQLNILACIIVPVIKQGQLVGNFCISQSSPRVWTRLEVDLAQAIAERTWAAVKQARAETALRESETHFRLTIEAAQVATWDWNLVTNEVVWNEEHFRLFGMEPRPNPIHPDLFMDHVHPDERDRVSQLLQAAIASRGVFDTEFCARLDDGSERWMSGYGRVVDEGEGRATRMSGVMFDVNKRKRAEDALRQADRRKDEFLALLAHELRNPLATLSNTLQLLELTGGQQPKLTLPMALTLMKREVTHLVRLVDDLLDVSRISQGKVSLSIERLDLVRLVDEAVEAARMQFIMANQNLNVSLPSGPIYLAGDAARLRQVVINLLHNAFKFTPAGGQVWLNLDLVADEAVLRVRDTGIGIPSHELGRIFDMFAQVDTSLGRSQGGLGLGLTLVHELVSLHGGWVKAHSAGLNQGSEFVVGLRLLEEPKPVIHSAGIYDLSPLGGHRLMVIDDNKAAAETLSLLLELEGYTVTTVFSGQEGILVAESFRPTVTLCDISMLGLDGYETCRLIRQQPWGQSMILIALTGYGQVDDKRRTKEAGFDHHLVKPVDIRDLSSLLDGLPVAG</sequence>
<dbReference type="Pfam" id="PF08447">
    <property type="entry name" value="PAS_3"/>
    <property type="match status" value="1"/>
</dbReference>
<evidence type="ECO:0000256" key="8">
    <source>
        <dbReference type="PROSITE-ProRule" id="PRU00169"/>
    </source>
</evidence>
<dbReference type="SUPFAM" id="SSF55874">
    <property type="entry name" value="ATPase domain of HSP90 chaperone/DNA topoisomerase II/histidine kinase"/>
    <property type="match status" value="1"/>
</dbReference>
<dbReference type="Pfam" id="PF00072">
    <property type="entry name" value="Response_reg"/>
    <property type="match status" value="1"/>
</dbReference>
<dbReference type="Pfam" id="PF08448">
    <property type="entry name" value="PAS_4"/>
    <property type="match status" value="1"/>
</dbReference>
<evidence type="ECO:0000259" key="11">
    <source>
        <dbReference type="PROSITE" id="PS50112"/>
    </source>
</evidence>
<keyword evidence="3 8" id="KW-0597">Phosphoprotein</keyword>
<evidence type="ECO:0000256" key="2">
    <source>
        <dbReference type="ARBA" id="ARBA00012438"/>
    </source>
</evidence>
<evidence type="ECO:0000256" key="3">
    <source>
        <dbReference type="ARBA" id="ARBA00022553"/>
    </source>
</evidence>
<dbReference type="CDD" id="cd17580">
    <property type="entry name" value="REC_2_DhkD-like"/>
    <property type="match status" value="1"/>
</dbReference>
<dbReference type="PRINTS" id="PR00344">
    <property type="entry name" value="BCTRLSENSOR"/>
</dbReference>
<accession>A0A1I2EA35</accession>
<dbReference type="InterPro" id="IPR005467">
    <property type="entry name" value="His_kinase_dom"/>
</dbReference>
<dbReference type="SMART" id="SM00387">
    <property type="entry name" value="HATPase_c"/>
    <property type="match status" value="1"/>
</dbReference>
<feature type="modified residue" description="4-aspartylphosphate" evidence="8">
    <location>
        <position position="735"/>
    </location>
</feature>
<dbReference type="Gene3D" id="3.30.565.10">
    <property type="entry name" value="Histidine kinase-like ATPase, C-terminal domain"/>
    <property type="match status" value="1"/>
</dbReference>
<comment type="catalytic activity">
    <reaction evidence="1">
        <text>ATP + protein L-histidine = ADP + protein N-phospho-L-histidine.</text>
        <dbReference type="EC" id="2.7.13.3"/>
    </reaction>
</comment>
<dbReference type="Proteomes" id="UP000198598">
    <property type="component" value="Unassembled WGS sequence"/>
</dbReference>
<dbReference type="SUPFAM" id="SSF47384">
    <property type="entry name" value="Homodimeric domain of signal transducing histidine kinase"/>
    <property type="match status" value="1"/>
</dbReference>
<dbReference type="InterPro" id="IPR000014">
    <property type="entry name" value="PAS"/>
</dbReference>
<dbReference type="Gene3D" id="3.30.450.40">
    <property type="match status" value="1"/>
</dbReference>
<keyword evidence="7" id="KW-0472">Membrane</keyword>
<dbReference type="SMART" id="SM00091">
    <property type="entry name" value="PAS"/>
    <property type="match status" value="2"/>
</dbReference>
<evidence type="ECO:0000256" key="4">
    <source>
        <dbReference type="ARBA" id="ARBA00022679"/>
    </source>
</evidence>
<dbReference type="PROSITE" id="PS50110">
    <property type="entry name" value="RESPONSE_REGULATORY"/>
    <property type="match status" value="1"/>
</dbReference>
<evidence type="ECO:0000259" key="12">
    <source>
        <dbReference type="PROSITE" id="PS50113"/>
    </source>
</evidence>
<protein>
    <recommendedName>
        <fullName evidence="2">histidine kinase</fullName>
        <ecNumber evidence="2">2.7.13.3</ecNumber>
    </recommendedName>
</protein>
<dbReference type="InterPro" id="IPR036890">
    <property type="entry name" value="HATPase_C_sf"/>
</dbReference>
<feature type="domain" description="PAS" evidence="11">
    <location>
        <begin position="307"/>
        <end position="379"/>
    </location>
</feature>
<dbReference type="SUPFAM" id="SSF55781">
    <property type="entry name" value="GAF domain-like"/>
    <property type="match status" value="1"/>
</dbReference>
<evidence type="ECO:0000256" key="5">
    <source>
        <dbReference type="ARBA" id="ARBA00022777"/>
    </source>
</evidence>
<dbReference type="STRING" id="662367.SAMN05216167_12162"/>
<dbReference type="FunFam" id="1.10.287.130:FF:000001">
    <property type="entry name" value="Two-component sensor histidine kinase"/>
    <property type="match status" value="1"/>
</dbReference>
<dbReference type="InterPro" id="IPR003594">
    <property type="entry name" value="HATPase_dom"/>
</dbReference>
<dbReference type="InterPro" id="IPR004358">
    <property type="entry name" value="Sig_transdc_His_kin-like_C"/>
</dbReference>
<feature type="domain" description="Response regulatory" evidence="10">
    <location>
        <begin position="686"/>
        <end position="802"/>
    </location>
</feature>
<dbReference type="CDD" id="cd00082">
    <property type="entry name" value="HisKA"/>
    <property type="match status" value="1"/>
</dbReference>
<dbReference type="CDD" id="cd00130">
    <property type="entry name" value="PAS"/>
    <property type="match status" value="1"/>
</dbReference>
<dbReference type="Pfam" id="PF00512">
    <property type="entry name" value="HisKA"/>
    <property type="match status" value="1"/>
</dbReference>
<dbReference type="OrthoDB" id="9808408at2"/>
<dbReference type="EMBL" id="FOLQ01000021">
    <property type="protein sequence ID" value="SFE89100.1"/>
    <property type="molecule type" value="Genomic_DNA"/>
</dbReference>
<dbReference type="Gene3D" id="3.30.450.20">
    <property type="entry name" value="PAS domain"/>
    <property type="match status" value="2"/>
</dbReference>
<evidence type="ECO:0000256" key="1">
    <source>
        <dbReference type="ARBA" id="ARBA00000085"/>
    </source>
</evidence>
<dbReference type="CDD" id="cd00075">
    <property type="entry name" value="HATPase"/>
    <property type="match status" value="1"/>
</dbReference>
<dbReference type="SUPFAM" id="SSF55785">
    <property type="entry name" value="PYP-like sensor domain (PAS domain)"/>
    <property type="match status" value="2"/>
</dbReference>
<dbReference type="SMART" id="SM00448">
    <property type="entry name" value="REC"/>
    <property type="match status" value="1"/>
</dbReference>
<dbReference type="Gene3D" id="3.40.50.2300">
    <property type="match status" value="1"/>
</dbReference>
<dbReference type="Pfam" id="PF01590">
    <property type="entry name" value="GAF"/>
    <property type="match status" value="1"/>
</dbReference>
<dbReference type="PANTHER" id="PTHR43547">
    <property type="entry name" value="TWO-COMPONENT HISTIDINE KINASE"/>
    <property type="match status" value="1"/>
</dbReference>
<evidence type="ECO:0000313" key="13">
    <source>
        <dbReference type="EMBL" id="SFE89100.1"/>
    </source>
</evidence>
<dbReference type="Gene3D" id="2.10.70.100">
    <property type="match status" value="1"/>
</dbReference>
<dbReference type="SMART" id="SM00388">
    <property type="entry name" value="HisKA"/>
    <property type="match status" value="1"/>
</dbReference>
<dbReference type="InterPro" id="IPR029016">
    <property type="entry name" value="GAF-like_dom_sf"/>
</dbReference>